<dbReference type="EMBL" id="CP062229">
    <property type="protein sequence ID" value="UVC13766.1"/>
    <property type="molecule type" value="Genomic_DNA"/>
</dbReference>
<proteinExistence type="predicted"/>
<accession>A0ABY5QSP2</accession>
<evidence type="ECO:0000313" key="2">
    <source>
        <dbReference type="EMBL" id="UVC13766.1"/>
    </source>
</evidence>
<feature type="compositionally biased region" description="Basic residues" evidence="1">
    <location>
        <begin position="43"/>
        <end position="55"/>
    </location>
</feature>
<evidence type="ECO:0000313" key="3">
    <source>
        <dbReference type="Proteomes" id="UP001058098"/>
    </source>
</evidence>
<name>A0ABY5QSP2_9HYPH</name>
<protein>
    <recommendedName>
        <fullName evidence="4">DUF982 domain-containing protein</fullName>
    </recommendedName>
</protein>
<feature type="compositionally biased region" description="Basic and acidic residues" evidence="1">
    <location>
        <begin position="57"/>
        <end position="73"/>
    </location>
</feature>
<sequence>MRILSIEPAANPGDARFPCVAKFDAEITAASSAIHEAPYDHFPHRHHRRRRRSSSPHKLERILEDQARLEARE</sequence>
<dbReference type="RefSeq" id="WP_258117763.1">
    <property type="nucleotide sequence ID" value="NZ_CP062229.1"/>
</dbReference>
<feature type="region of interest" description="Disordered" evidence="1">
    <location>
        <begin position="38"/>
        <end position="73"/>
    </location>
</feature>
<keyword evidence="3" id="KW-1185">Reference proteome</keyword>
<reference evidence="2" key="1">
    <citation type="submission" date="2020-09" db="EMBL/GenBank/DDBJ databases">
        <title>Rhizobia associated with sainfoin plants.</title>
        <authorList>
            <person name="Asharfi S."/>
            <person name="Kuzmanovic N."/>
            <person name="Bunk B."/>
            <person name="Sproeer C."/>
            <person name="Becker M."/>
            <person name="Thuenen T."/>
        </authorList>
    </citation>
    <scope>NUCLEOTIDE SEQUENCE</scope>
    <source>
        <strain evidence="2">OM4</strain>
    </source>
</reference>
<gene>
    <name evidence="2" type="ORF">IHQ72_24115</name>
</gene>
<evidence type="ECO:0000256" key="1">
    <source>
        <dbReference type="SAM" id="MobiDB-lite"/>
    </source>
</evidence>
<evidence type="ECO:0008006" key="4">
    <source>
        <dbReference type="Google" id="ProtNLM"/>
    </source>
</evidence>
<dbReference type="Proteomes" id="UP001058098">
    <property type="component" value="Chromosome"/>
</dbReference>
<organism evidence="2 3">
    <name type="scientific">Mesorhizobium onobrychidis</name>
    <dbReference type="NCBI Taxonomy" id="2775404"/>
    <lineage>
        <taxon>Bacteria</taxon>
        <taxon>Pseudomonadati</taxon>
        <taxon>Pseudomonadota</taxon>
        <taxon>Alphaproteobacteria</taxon>
        <taxon>Hyphomicrobiales</taxon>
        <taxon>Phyllobacteriaceae</taxon>
        <taxon>Mesorhizobium</taxon>
    </lineage>
</organism>